<feature type="transmembrane region" description="Helical" evidence="1">
    <location>
        <begin position="83"/>
        <end position="102"/>
    </location>
</feature>
<keyword evidence="3" id="KW-1185">Reference proteome</keyword>
<protein>
    <submittedName>
        <fullName evidence="2">Uncharacterized protein</fullName>
    </submittedName>
</protein>
<evidence type="ECO:0000313" key="3">
    <source>
        <dbReference type="Proteomes" id="UP000714275"/>
    </source>
</evidence>
<keyword evidence="1" id="KW-0812">Transmembrane</keyword>
<reference evidence="2" key="1">
    <citation type="journal article" date="2020" name="New Phytol.">
        <title>Comparative genomics reveals dynamic genome evolution in host specialist ectomycorrhizal fungi.</title>
        <authorList>
            <person name="Lofgren L.A."/>
            <person name="Nguyen N.H."/>
            <person name="Vilgalys R."/>
            <person name="Ruytinx J."/>
            <person name="Liao H.L."/>
            <person name="Branco S."/>
            <person name="Kuo A."/>
            <person name="LaButti K."/>
            <person name="Lipzen A."/>
            <person name="Andreopoulos W."/>
            <person name="Pangilinan J."/>
            <person name="Riley R."/>
            <person name="Hundley H."/>
            <person name="Na H."/>
            <person name="Barry K."/>
            <person name="Grigoriev I.V."/>
            <person name="Stajich J.E."/>
            <person name="Kennedy P.G."/>
        </authorList>
    </citation>
    <scope>NUCLEOTIDE SEQUENCE</scope>
    <source>
        <strain evidence="2">DOB743</strain>
    </source>
</reference>
<evidence type="ECO:0000313" key="2">
    <source>
        <dbReference type="EMBL" id="KAG1773666.1"/>
    </source>
</evidence>
<dbReference type="OrthoDB" id="2434664at2759"/>
<feature type="transmembrane region" description="Helical" evidence="1">
    <location>
        <begin position="55"/>
        <end position="77"/>
    </location>
</feature>
<accession>A0A9P7CYR5</accession>
<name>A0A9P7CYR5_9AGAM</name>
<keyword evidence="1" id="KW-1133">Transmembrane helix</keyword>
<keyword evidence="1" id="KW-0472">Membrane</keyword>
<gene>
    <name evidence="2" type="ORF">EV702DRAFT_975831</name>
</gene>
<proteinExistence type="predicted"/>
<sequence length="462" mass="51076">MNKLTAAERTQIFWIATGLAVAVSLVQGAITTLVEICESEGLWTIRFSLGRREHLWWTGIALALIASLGCMVLSFLAGNNSDSLGIILLASASSLAVFRYAWPAWRNRHYCSNRWAAWTGPSRTGIDTTLVPLIEGDDPWPILSKEVPAMKQHPVDIRLPLFRSRLIADDPTDILKAKKRIIDSGTSGQQPIDKGKLSKIVKRGPGDRTGLYEPIREKQSASLLWGAYIGFSPRVSRAILAVPSRLLKSSPLTNSGHDGQSVCLAHGILGRNKGLAPKTFILGLDIKTLEEKSVQWPRPSKVLRNYFKEEMESAYDTLLKNYVDAATELALLLADSGHALTADWLAARMEQQDLALNNQVARLGASDDDLQLLYQLSYAAMLVSLSAHRKGRKYRPEMKLFIAYWIKYKGGVNSLPTWTTSNEMKERLSQEESDLGGTDLNALIDAVLFEIKTTSSATPITK</sequence>
<dbReference type="AlphaFoldDB" id="A0A9P7CYR5"/>
<dbReference type="EMBL" id="JABBWD010000047">
    <property type="protein sequence ID" value="KAG1773666.1"/>
    <property type="molecule type" value="Genomic_DNA"/>
</dbReference>
<organism evidence="2 3">
    <name type="scientific">Suillus placidus</name>
    <dbReference type="NCBI Taxonomy" id="48579"/>
    <lineage>
        <taxon>Eukaryota</taxon>
        <taxon>Fungi</taxon>
        <taxon>Dikarya</taxon>
        <taxon>Basidiomycota</taxon>
        <taxon>Agaricomycotina</taxon>
        <taxon>Agaricomycetes</taxon>
        <taxon>Agaricomycetidae</taxon>
        <taxon>Boletales</taxon>
        <taxon>Suillineae</taxon>
        <taxon>Suillaceae</taxon>
        <taxon>Suillus</taxon>
    </lineage>
</organism>
<evidence type="ECO:0000256" key="1">
    <source>
        <dbReference type="SAM" id="Phobius"/>
    </source>
</evidence>
<comment type="caution">
    <text evidence="2">The sequence shown here is derived from an EMBL/GenBank/DDBJ whole genome shotgun (WGS) entry which is preliminary data.</text>
</comment>
<dbReference type="Proteomes" id="UP000714275">
    <property type="component" value="Unassembled WGS sequence"/>
</dbReference>
<feature type="transmembrane region" description="Helical" evidence="1">
    <location>
        <begin position="12"/>
        <end position="34"/>
    </location>
</feature>